<dbReference type="EnsemblMetazoa" id="SMAR014380-RA">
    <property type="protein sequence ID" value="SMAR014380-PA"/>
    <property type="gene ID" value="SMAR014380"/>
</dbReference>
<reference evidence="1" key="2">
    <citation type="submission" date="2015-02" db="UniProtKB">
        <authorList>
            <consortium name="EnsemblMetazoa"/>
        </authorList>
    </citation>
    <scope>IDENTIFICATION</scope>
</reference>
<organism evidence="1 2">
    <name type="scientific">Strigamia maritima</name>
    <name type="common">European centipede</name>
    <name type="synonym">Geophilus maritimus</name>
    <dbReference type="NCBI Taxonomy" id="126957"/>
    <lineage>
        <taxon>Eukaryota</taxon>
        <taxon>Metazoa</taxon>
        <taxon>Ecdysozoa</taxon>
        <taxon>Arthropoda</taxon>
        <taxon>Myriapoda</taxon>
        <taxon>Chilopoda</taxon>
        <taxon>Pleurostigmophora</taxon>
        <taxon>Geophilomorpha</taxon>
        <taxon>Linotaeniidae</taxon>
        <taxon>Strigamia</taxon>
    </lineage>
</organism>
<dbReference type="Proteomes" id="UP000014500">
    <property type="component" value="Unassembled WGS sequence"/>
</dbReference>
<evidence type="ECO:0000313" key="2">
    <source>
        <dbReference type="Proteomes" id="UP000014500"/>
    </source>
</evidence>
<dbReference type="HOGENOM" id="CLU_1631310_0_0_1"/>
<name>T1JKK0_STRMM</name>
<dbReference type="EMBL" id="JH430992">
    <property type="status" value="NOT_ANNOTATED_CDS"/>
    <property type="molecule type" value="Genomic_DNA"/>
</dbReference>
<protein>
    <submittedName>
        <fullName evidence="1">Uncharacterized protein</fullName>
    </submittedName>
</protein>
<reference evidence="2" key="1">
    <citation type="submission" date="2011-05" db="EMBL/GenBank/DDBJ databases">
        <authorList>
            <person name="Richards S.R."/>
            <person name="Qu J."/>
            <person name="Jiang H."/>
            <person name="Jhangiani S.N."/>
            <person name="Agravi P."/>
            <person name="Goodspeed R."/>
            <person name="Gross S."/>
            <person name="Mandapat C."/>
            <person name="Jackson L."/>
            <person name="Mathew T."/>
            <person name="Pu L."/>
            <person name="Thornton R."/>
            <person name="Saada N."/>
            <person name="Wilczek-Boney K.B."/>
            <person name="Lee S."/>
            <person name="Kovar C."/>
            <person name="Wu Y."/>
            <person name="Scherer S.E."/>
            <person name="Worley K.C."/>
            <person name="Muzny D.M."/>
            <person name="Gibbs R."/>
        </authorList>
    </citation>
    <scope>NUCLEOTIDE SEQUENCE</scope>
    <source>
        <strain evidence="2">Brora</strain>
    </source>
</reference>
<accession>T1JKK0</accession>
<evidence type="ECO:0000313" key="1">
    <source>
        <dbReference type="EnsemblMetazoa" id="SMAR014380-PA"/>
    </source>
</evidence>
<sequence>FDDIRFAISEFSFDGLLGTVVVSDGFSEATGATGASDGFSGVTGASDGFSEATGATGASDGFSEMTGVPDGCLPLTLAEIDDISVVFVIREDELCHRVEIQLKDPQAQLCSQRFAMMTVTQYILALNKNASLRNFIVYPQSPEILEQRRARLMVTIVTIWSLY</sequence>
<dbReference type="AlphaFoldDB" id="T1JKK0"/>
<proteinExistence type="predicted"/>
<keyword evidence="2" id="KW-1185">Reference proteome</keyword>